<accession>A0ACC0WNP6</accession>
<protein>
    <submittedName>
        <fullName evidence="1">Uncharacterized protein</fullName>
    </submittedName>
</protein>
<gene>
    <name evidence="1" type="ORF">PsorP6_015702</name>
</gene>
<reference evidence="1 2" key="1">
    <citation type="journal article" date="2022" name="bioRxiv">
        <title>The genome of the oomycete Peronosclerospora sorghi, a cosmopolitan pathogen of maize and sorghum, is inflated with dispersed pseudogenes.</title>
        <authorList>
            <person name="Fletcher K."/>
            <person name="Martin F."/>
            <person name="Isakeit T."/>
            <person name="Cavanaugh K."/>
            <person name="Magill C."/>
            <person name="Michelmore R."/>
        </authorList>
    </citation>
    <scope>NUCLEOTIDE SEQUENCE [LARGE SCALE GENOMIC DNA]</scope>
    <source>
        <strain evidence="1">P6</strain>
    </source>
</reference>
<comment type="caution">
    <text evidence="1">The sequence shown here is derived from an EMBL/GenBank/DDBJ whole genome shotgun (WGS) entry which is preliminary data.</text>
</comment>
<keyword evidence="2" id="KW-1185">Reference proteome</keyword>
<dbReference type="Proteomes" id="UP001163321">
    <property type="component" value="Chromosome 10"/>
</dbReference>
<proteinExistence type="predicted"/>
<evidence type="ECO:0000313" key="2">
    <source>
        <dbReference type="Proteomes" id="UP001163321"/>
    </source>
</evidence>
<name>A0ACC0WNP6_9STRA</name>
<evidence type="ECO:0000313" key="1">
    <source>
        <dbReference type="EMBL" id="KAI9920384.1"/>
    </source>
</evidence>
<organism evidence="1 2">
    <name type="scientific">Peronosclerospora sorghi</name>
    <dbReference type="NCBI Taxonomy" id="230839"/>
    <lineage>
        <taxon>Eukaryota</taxon>
        <taxon>Sar</taxon>
        <taxon>Stramenopiles</taxon>
        <taxon>Oomycota</taxon>
        <taxon>Peronosporomycetes</taxon>
        <taxon>Peronosporales</taxon>
        <taxon>Peronosporaceae</taxon>
        <taxon>Peronosclerospora</taxon>
    </lineage>
</organism>
<sequence length="314" mass="34725">MSAYNGVALPFGPDIDEACHAIHDACKGLGTNEAGLIAALGTKSATQRFLIARRYPELYHKELKDVLQHETSSDFGHLLQLLAQPLPEAEATILYKATKGLGTKEKRIYPIVMGRTNVELGMLKKTYYDMYGKDLGSVMDSDLRGDVKKAVLASLQAPLHDFDPAIHTPQRAKDDAEKLFKAGEGRMGTEEHDFINILVTSPPPHVRAINAAYVQERKHDLIHAVKHEFSGDAEKALLFLVRMVLEPLVLLSEVGFGTDENGLSAALVRYHIVQRDIEPVFKATYGKHLRDRIESEVSGEYGKLVLAVFDSPVP</sequence>
<dbReference type="EMBL" id="CM047589">
    <property type="protein sequence ID" value="KAI9920384.1"/>
    <property type="molecule type" value="Genomic_DNA"/>
</dbReference>